<name>A0A3M7RJV4_BRAPC</name>
<dbReference type="EMBL" id="REGN01003213">
    <property type="protein sequence ID" value="RNA23821.1"/>
    <property type="molecule type" value="Genomic_DNA"/>
</dbReference>
<gene>
    <name evidence="2" type="ORF">BpHYR1_036203</name>
</gene>
<evidence type="ECO:0000256" key="1">
    <source>
        <dbReference type="SAM" id="MobiDB-lite"/>
    </source>
</evidence>
<reference evidence="2 3" key="1">
    <citation type="journal article" date="2018" name="Sci. Rep.">
        <title>Genomic signatures of local adaptation to the degree of environmental predictability in rotifers.</title>
        <authorList>
            <person name="Franch-Gras L."/>
            <person name="Hahn C."/>
            <person name="Garcia-Roger E.M."/>
            <person name="Carmona M.J."/>
            <person name="Serra M."/>
            <person name="Gomez A."/>
        </authorList>
    </citation>
    <scope>NUCLEOTIDE SEQUENCE [LARGE SCALE GENOMIC DNA]</scope>
    <source>
        <strain evidence="2">HYR1</strain>
    </source>
</reference>
<protein>
    <submittedName>
        <fullName evidence="2">Uncharacterized protein</fullName>
    </submittedName>
</protein>
<feature type="region of interest" description="Disordered" evidence="1">
    <location>
        <begin position="41"/>
        <end position="62"/>
    </location>
</feature>
<dbReference type="Proteomes" id="UP000276133">
    <property type="component" value="Unassembled WGS sequence"/>
</dbReference>
<accession>A0A3M7RJV4</accession>
<organism evidence="2 3">
    <name type="scientific">Brachionus plicatilis</name>
    <name type="common">Marine rotifer</name>
    <name type="synonym">Brachionus muelleri</name>
    <dbReference type="NCBI Taxonomy" id="10195"/>
    <lineage>
        <taxon>Eukaryota</taxon>
        <taxon>Metazoa</taxon>
        <taxon>Spiralia</taxon>
        <taxon>Gnathifera</taxon>
        <taxon>Rotifera</taxon>
        <taxon>Eurotatoria</taxon>
        <taxon>Monogononta</taxon>
        <taxon>Pseudotrocha</taxon>
        <taxon>Ploima</taxon>
        <taxon>Brachionidae</taxon>
        <taxon>Brachionus</taxon>
    </lineage>
</organism>
<dbReference type="AlphaFoldDB" id="A0A3M7RJV4"/>
<evidence type="ECO:0000313" key="3">
    <source>
        <dbReference type="Proteomes" id="UP000276133"/>
    </source>
</evidence>
<sequence length="89" mass="10286">MALLLSKKLKYFKLTYECYEPDECLSPFLNKRTTKVREALEHQSDSSLTEPIMHSNQSNPDSVQEKIDLNIHNSLMCQVKQNLTVSARN</sequence>
<evidence type="ECO:0000313" key="2">
    <source>
        <dbReference type="EMBL" id="RNA23821.1"/>
    </source>
</evidence>
<proteinExistence type="predicted"/>
<keyword evidence="3" id="KW-1185">Reference proteome</keyword>
<comment type="caution">
    <text evidence="2">The sequence shown here is derived from an EMBL/GenBank/DDBJ whole genome shotgun (WGS) entry which is preliminary data.</text>
</comment>
<feature type="compositionally biased region" description="Polar residues" evidence="1">
    <location>
        <begin position="45"/>
        <end position="62"/>
    </location>
</feature>